<dbReference type="GO" id="GO:0006508">
    <property type="term" value="P:proteolysis"/>
    <property type="evidence" value="ECO:0007669"/>
    <property type="project" value="UniProtKB-KW"/>
</dbReference>
<dbReference type="Gene3D" id="3.30.70.360">
    <property type="match status" value="1"/>
</dbReference>
<dbReference type="InterPro" id="IPR051458">
    <property type="entry name" value="Cyt/Met_Dipeptidase"/>
</dbReference>
<keyword evidence="4" id="KW-0732">Signal</keyword>
<evidence type="ECO:0000259" key="5">
    <source>
        <dbReference type="Pfam" id="PF07687"/>
    </source>
</evidence>
<dbReference type="Pfam" id="PF01546">
    <property type="entry name" value="Peptidase_M20"/>
    <property type="match status" value="1"/>
</dbReference>
<evidence type="ECO:0000313" key="7">
    <source>
        <dbReference type="Proteomes" id="UP000249066"/>
    </source>
</evidence>
<proteinExistence type="predicted"/>
<organism evidence="6 7">
    <name type="scientific">Sphingomonas sanxanigenens</name>
    <dbReference type="NCBI Taxonomy" id="397260"/>
    <lineage>
        <taxon>Bacteria</taxon>
        <taxon>Pseudomonadati</taxon>
        <taxon>Pseudomonadota</taxon>
        <taxon>Alphaproteobacteria</taxon>
        <taxon>Sphingomonadales</taxon>
        <taxon>Sphingomonadaceae</taxon>
        <taxon>Sphingomonas</taxon>
    </lineage>
</organism>
<reference evidence="6 7" key="1">
    <citation type="submission" date="2017-08" db="EMBL/GenBank/DDBJ databases">
        <title>Infants hospitalized years apart are colonized by the same room-sourced microbial strains.</title>
        <authorList>
            <person name="Brooks B."/>
            <person name="Olm M.R."/>
            <person name="Firek B.A."/>
            <person name="Baker R."/>
            <person name="Thomas B.C."/>
            <person name="Morowitz M.J."/>
            <person name="Banfield J.F."/>
        </authorList>
    </citation>
    <scope>NUCLEOTIDE SEQUENCE [LARGE SCALE GENOMIC DNA]</scope>
    <source>
        <strain evidence="6">S2_018_000_R2_101</strain>
    </source>
</reference>
<comment type="caution">
    <text evidence="6">The sequence shown here is derived from an EMBL/GenBank/DDBJ whole genome shotgun (WGS) entry which is preliminary data.</text>
</comment>
<protein>
    <submittedName>
        <fullName evidence="6">Peptidase M20</fullName>
    </submittedName>
</protein>
<evidence type="ECO:0000256" key="3">
    <source>
        <dbReference type="ARBA" id="ARBA00022801"/>
    </source>
</evidence>
<sequence length="510" mass="54222">MKLRHFSVGVAGLALVAGGVAEAASPAKAVRGWREANEKAIVAQFSTLLSLPNVATTLGDVEKNADFLSAELQKRGFATQLLRAAPGTPPSLYAEMKAPGAKRTVLFYAHYDGQPIAQKGWLNPPFEPTVREGSGDVAKAVDWKGASGPLNPDWRIYARSAGDDKGSIQTMLSALDALKARGIKPTINIKLLYEGEEEQGSPHFAEIVRQNSALLKSDLLIMGDGPMHQSGKQMINFGNRGITGFRMTVYGPNKPLHDGHYGSWAPSPAVMIADLVMSLRDDDGHIKVTGFYEDVKPVSAADKAALAAMPPVEDDLKKALALGRNVGPKRLAEGYLSPTLNVRAIHAGDDGPNAANAIATEANASVDIRLAPGETPARVRTLIEDYLGTIGWTVVHETPDAAARLAHPKIVKIDWDDGSSIATETPMEGPAASAVAASIGRTVGYPVIRLPIVGASSGIAEVVDQLKVPMVGVSIANYDDNQHARNENLRLGNLWDGIEVYAGLLADMSW</sequence>
<dbReference type="InterPro" id="IPR011650">
    <property type="entry name" value="Peptidase_M20_dimer"/>
</dbReference>
<feature type="signal peptide" evidence="4">
    <location>
        <begin position="1"/>
        <end position="23"/>
    </location>
</feature>
<dbReference type="PANTHER" id="PTHR43270">
    <property type="entry name" value="BETA-ALA-HIS DIPEPTIDASE"/>
    <property type="match status" value="1"/>
</dbReference>
<dbReference type="GO" id="GO:0046872">
    <property type="term" value="F:metal ion binding"/>
    <property type="evidence" value="ECO:0007669"/>
    <property type="project" value="UniProtKB-KW"/>
</dbReference>
<name>A0A2W5ADK9_9SPHN</name>
<feature type="domain" description="Peptidase M20 dimerisation" evidence="5">
    <location>
        <begin position="238"/>
        <end position="389"/>
    </location>
</feature>
<dbReference type="InterPro" id="IPR002933">
    <property type="entry name" value="Peptidase_M20"/>
</dbReference>
<dbReference type="Proteomes" id="UP000249066">
    <property type="component" value="Unassembled WGS sequence"/>
</dbReference>
<accession>A0A2W5ADK9</accession>
<dbReference type="SUPFAM" id="SSF53187">
    <property type="entry name" value="Zn-dependent exopeptidases"/>
    <property type="match status" value="1"/>
</dbReference>
<keyword evidence="3" id="KW-0378">Hydrolase</keyword>
<dbReference type="Pfam" id="PF07687">
    <property type="entry name" value="M20_dimer"/>
    <property type="match status" value="1"/>
</dbReference>
<dbReference type="GO" id="GO:0008233">
    <property type="term" value="F:peptidase activity"/>
    <property type="evidence" value="ECO:0007669"/>
    <property type="project" value="UniProtKB-KW"/>
</dbReference>
<keyword evidence="1" id="KW-0645">Protease</keyword>
<dbReference type="EMBL" id="QFNN01000010">
    <property type="protein sequence ID" value="PZO91382.1"/>
    <property type="molecule type" value="Genomic_DNA"/>
</dbReference>
<gene>
    <name evidence="6" type="ORF">DI623_03590</name>
</gene>
<feature type="chain" id="PRO_5015862516" evidence="4">
    <location>
        <begin position="24"/>
        <end position="510"/>
    </location>
</feature>
<keyword evidence="2" id="KW-0479">Metal-binding</keyword>
<dbReference type="AlphaFoldDB" id="A0A2W5ADK9"/>
<evidence type="ECO:0000256" key="1">
    <source>
        <dbReference type="ARBA" id="ARBA00022670"/>
    </source>
</evidence>
<evidence type="ECO:0000313" key="6">
    <source>
        <dbReference type="EMBL" id="PZO91382.1"/>
    </source>
</evidence>
<dbReference type="PANTHER" id="PTHR43270:SF8">
    <property type="entry name" value="DI- AND TRIPEPTIDASE DUG2-RELATED"/>
    <property type="match status" value="1"/>
</dbReference>
<dbReference type="Gene3D" id="3.40.630.10">
    <property type="entry name" value="Zn peptidases"/>
    <property type="match status" value="1"/>
</dbReference>
<evidence type="ECO:0000256" key="4">
    <source>
        <dbReference type="SAM" id="SignalP"/>
    </source>
</evidence>
<evidence type="ECO:0000256" key="2">
    <source>
        <dbReference type="ARBA" id="ARBA00022723"/>
    </source>
</evidence>